<gene>
    <name evidence="2" type="ORF">GSOID_T00001623001</name>
</gene>
<name>E4Y3R0_OIKDI</name>
<dbReference type="EMBL" id="FN654238">
    <property type="protein sequence ID" value="CBY17827.1"/>
    <property type="molecule type" value="Genomic_DNA"/>
</dbReference>
<feature type="compositionally biased region" description="Polar residues" evidence="1">
    <location>
        <begin position="51"/>
        <end position="60"/>
    </location>
</feature>
<evidence type="ECO:0000313" key="3">
    <source>
        <dbReference type="Proteomes" id="UP000001307"/>
    </source>
</evidence>
<sequence>GLDDKRDSGDGLAASVSGQVVNNAKDELEIWNDVDDVFVSLDEKQRRVSGHSISPNSSLSDEPATIPEPPQAPEMILNELPIRNKNNNNDAKRGRGRARSFDRPIYVDLSYVPDTTPERLADFSNLVRAKTYVLSSEIANREIFARILFGIKKWAGGEMETTIVSLGDEAEADLWSMEYADVLQENNTIVVTSGQVLVDGEAVKLTVKNYSKYLRLTS</sequence>
<keyword evidence="3" id="KW-1185">Reference proteome</keyword>
<accession>E4Y3R0</accession>
<dbReference type="Proteomes" id="UP000001307">
    <property type="component" value="Unassembled WGS sequence"/>
</dbReference>
<dbReference type="InParanoid" id="E4Y3R0"/>
<feature type="non-terminal residue" evidence="2">
    <location>
        <position position="1"/>
    </location>
</feature>
<protein>
    <submittedName>
        <fullName evidence="2">Uncharacterized protein</fullName>
    </submittedName>
</protein>
<proteinExistence type="predicted"/>
<feature type="region of interest" description="Disordered" evidence="1">
    <location>
        <begin position="45"/>
        <end position="72"/>
    </location>
</feature>
<organism evidence="2">
    <name type="scientific">Oikopleura dioica</name>
    <name type="common">Tunicate</name>
    <dbReference type="NCBI Taxonomy" id="34765"/>
    <lineage>
        <taxon>Eukaryota</taxon>
        <taxon>Metazoa</taxon>
        <taxon>Chordata</taxon>
        <taxon>Tunicata</taxon>
        <taxon>Appendicularia</taxon>
        <taxon>Copelata</taxon>
        <taxon>Oikopleuridae</taxon>
        <taxon>Oikopleura</taxon>
    </lineage>
</organism>
<dbReference type="AlphaFoldDB" id="E4Y3R0"/>
<evidence type="ECO:0000256" key="1">
    <source>
        <dbReference type="SAM" id="MobiDB-lite"/>
    </source>
</evidence>
<evidence type="ECO:0000313" key="2">
    <source>
        <dbReference type="EMBL" id="CBY17827.1"/>
    </source>
</evidence>
<reference evidence="2" key="1">
    <citation type="journal article" date="2010" name="Science">
        <title>Plasticity of animal genome architecture unmasked by rapid evolution of a pelagic tunicate.</title>
        <authorList>
            <person name="Denoeud F."/>
            <person name="Henriet S."/>
            <person name="Mungpakdee S."/>
            <person name="Aury J.M."/>
            <person name="Da Silva C."/>
            <person name="Brinkmann H."/>
            <person name="Mikhaleva J."/>
            <person name="Olsen L.C."/>
            <person name="Jubin C."/>
            <person name="Canestro C."/>
            <person name="Bouquet J.M."/>
            <person name="Danks G."/>
            <person name="Poulain J."/>
            <person name="Campsteijn C."/>
            <person name="Adamski M."/>
            <person name="Cross I."/>
            <person name="Yadetie F."/>
            <person name="Muffato M."/>
            <person name="Louis A."/>
            <person name="Butcher S."/>
            <person name="Tsagkogeorga G."/>
            <person name="Konrad A."/>
            <person name="Singh S."/>
            <person name="Jensen M.F."/>
            <person name="Cong E.H."/>
            <person name="Eikeseth-Otteraa H."/>
            <person name="Noel B."/>
            <person name="Anthouard V."/>
            <person name="Porcel B.M."/>
            <person name="Kachouri-Lafond R."/>
            <person name="Nishino A."/>
            <person name="Ugolini M."/>
            <person name="Chourrout P."/>
            <person name="Nishida H."/>
            <person name="Aasland R."/>
            <person name="Huzurbazar S."/>
            <person name="Westhof E."/>
            <person name="Delsuc F."/>
            <person name="Lehrach H."/>
            <person name="Reinhardt R."/>
            <person name="Weissenbach J."/>
            <person name="Roy S.W."/>
            <person name="Artiguenave F."/>
            <person name="Postlethwait J.H."/>
            <person name="Manak J.R."/>
            <person name="Thompson E.M."/>
            <person name="Jaillon O."/>
            <person name="Du Pasquier L."/>
            <person name="Boudinot P."/>
            <person name="Liberles D.A."/>
            <person name="Volff J.N."/>
            <person name="Philippe H."/>
            <person name="Lenhard B."/>
            <person name="Roest Crollius H."/>
            <person name="Wincker P."/>
            <person name="Chourrout D."/>
        </authorList>
    </citation>
    <scope>NUCLEOTIDE SEQUENCE [LARGE SCALE GENOMIC DNA]</scope>
</reference>